<keyword evidence="8" id="KW-0812">Transmembrane</keyword>
<dbReference type="RefSeq" id="WP_072872694.1">
    <property type="nucleotide sequence ID" value="NZ_FRAF01000001.1"/>
</dbReference>
<dbReference type="Gene3D" id="6.10.340.10">
    <property type="match status" value="1"/>
</dbReference>
<evidence type="ECO:0000256" key="1">
    <source>
        <dbReference type="ARBA" id="ARBA00004236"/>
    </source>
</evidence>
<keyword evidence="7" id="KW-0175">Coiled coil</keyword>
<dbReference type="CDD" id="cd06225">
    <property type="entry name" value="HAMP"/>
    <property type="match status" value="1"/>
</dbReference>
<sequence length="599" mass="64999">MSLEPQLQNSELPNRSSSPLHKVRDWYRKKVPFLSIQIKIGGTFGIILLSIIVIGVVSTVQLLNMRSQIQTVATKDVEILQDGHRLQEDLLSMDSTMHSYLMTNNQNLLNNGFYDKSGDFINTYHVLKNLLADNPKSLAELENAKAQFVNYSTEANELVTYMMDDEGKQALQLVAEGKGTQRLANASDSINEFLNTVQTSANRSALHLKQTVNVTFVVLGVLILFTILIGLIFGIPATFQTPRNIRRVTRILDQIASADGDLRRRIEGVHSRDEIEKLAEATNRVLASVADLVRKVVQTANTLASNAQDLTASTDETAHAVNEIAETAGEFALLSEKAVLSLSDMKEGMTRVEEQGNATANRVQHVLQAVDEVVKATEQGEAAVVQAESTMQTVAEIAAKTNEEVSRLASSSKEINRILDTIRDLADQTNLLALNAAIEAARAGEAGRGFAVVAQEVRALAEQSRSATLEIDEIVRQNAELTERVTEVMQEGVVSVEAGKAASVQTKSVLNGILQAVKQVVPTTDSIAESVEKTRAVVQSCLSVIQTLNAYMEQVAAGSQANAASTEESLATVEEISAASHELSHLAQELQSLVGTFKV</sequence>
<reference evidence="12" key="1">
    <citation type="submission" date="2016-11" db="EMBL/GenBank/DDBJ databases">
        <authorList>
            <person name="Varghese N."/>
            <person name="Submissions S."/>
        </authorList>
    </citation>
    <scope>NUCLEOTIDE SEQUENCE [LARGE SCALE GENOMIC DNA]</scope>
    <source>
        <strain evidence="12">USBA-503</strain>
    </source>
</reference>
<dbReference type="InterPro" id="IPR007891">
    <property type="entry name" value="CHASE3"/>
</dbReference>
<keyword evidence="3 8" id="KW-0472">Membrane</keyword>
<dbReference type="SUPFAM" id="SSF58104">
    <property type="entry name" value="Methyl-accepting chemotaxis protein (MCP) signaling domain"/>
    <property type="match status" value="2"/>
</dbReference>
<organism evidence="11 12">
    <name type="scientific">Alicyclobacillus tolerans</name>
    <dbReference type="NCBI Taxonomy" id="90970"/>
    <lineage>
        <taxon>Bacteria</taxon>
        <taxon>Bacillati</taxon>
        <taxon>Bacillota</taxon>
        <taxon>Bacilli</taxon>
        <taxon>Bacillales</taxon>
        <taxon>Alicyclobacillaceae</taxon>
        <taxon>Alicyclobacillus</taxon>
    </lineage>
</organism>
<accession>A0A1M6KBW1</accession>
<keyword evidence="12" id="KW-1185">Reference proteome</keyword>
<evidence type="ECO:0000256" key="3">
    <source>
        <dbReference type="ARBA" id="ARBA00023136"/>
    </source>
</evidence>
<evidence type="ECO:0000256" key="7">
    <source>
        <dbReference type="SAM" id="Coils"/>
    </source>
</evidence>
<evidence type="ECO:0000256" key="2">
    <source>
        <dbReference type="ARBA" id="ARBA00022475"/>
    </source>
</evidence>
<feature type="coiled-coil region" evidence="7">
    <location>
        <begin position="464"/>
        <end position="491"/>
    </location>
</feature>
<dbReference type="PROSITE" id="PS50885">
    <property type="entry name" value="HAMP"/>
    <property type="match status" value="1"/>
</dbReference>
<dbReference type="EMBL" id="FRAF01000001">
    <property type="protein sequence ID" value="SHJ56486.1"/>
    <property type="molecule type" value="Genomic_DNA"/>
</dbReference>
<dbReference type="SMART" id="SM00283">
    <property type="entry name" value="MA"/>
    <property type="match status" value="1"/>
</dbReference>
<proteinExistence type="inferred from homology"/>
<feature type="domain" description="HAMP" evidence="10">
    <location>
        <begin position="243"/>
        <end position="294"/>
    </location>
</feature>
<feature type="domain" description="Methyl-accepting transducer" evidence="9">
    <location>
        <begin position="313"/>
        <end position="577"/>
    </location>
</feature>
<keyword evidence="4 6" id="KW-0807">Transducer</keyword>
<evidence type="ECO:0000259" key="10">
    <source>
        <dbReference type="PROSITE" id="PS50885"/>
    </source>
</evidence>
<dbReference type="GO" id="GO:0007165">
    <property type="term" value="P:signal transduction"/>
    <property type="evidence" value="ECO:0007669"/>
    <property type="project" value="UniProtKB-KW"/>
</dbReference>
<evidence type="ECO:0000256" key="5">
    <source>
        <dbReference type="ARBA" id="ARBA00029447"/>
    </source>
</evidence>
<evidence type="ECO:0000259" key="9">
    <source>
        <dbReference type="PROSITE" id="PS50111"/>
    </source>
</evidence>
<protein>
    <submittedName>
        <fullName evidence="11">Methyl-accepting chemotaxis protein</fullName>
    </submittedName>
</protein>
<evidence type="ECO:0000256" key="8">
    <source>
        <dbReference type="SAM" id="Phobius"/>
    </source>
</evidence>
<dbReference type="STRING" id="1830138.SAMN05443507_101206"/>
<dbReference type="InterPro" id="IPR003660">
    <property type="entry name" value="HAMP_dom"/>
</dbReference>
<dbReference type="Proteomes" id="UP000184016">
    <property type="component" value="Unassembled WGS sequence"/>
</dbReference>
<dbReference type="AlphaFoldDB" id="A0A1M6KBW1"/>
<evidence type="ECO:0000256" key="4">
    <source>
        <dbReference type="ARBA" id="ARBA00023224"/>
    </source>
</evidence>
<keyword evidence="2" id="KW-1003">Cell membrane</keyword>
<dbReference type="GO" id="GO:0005886">
    <property type="term" value="C:plasma membrane"/>
    <property type="evidence" value="ECO:0007669"/>
    <property type="project" value="UniProtKB-SubCell"/>
</dbReference>
<keyword evidence="8" id="KW-1133">Transmembrane helix</keyword>
<dbReference type="OrthoDB" id="107771at2"/>
<evidence type="ECO:0000256" key="6">
    <source>
        <dbReference type="PROSITE-ProRule" id="PRU00284"/>
    </source>
</evidence>
<comment type="subcellular location">
    <subcellularLocation>
        <location evidence="1">Cell membrane</location>
    </subcellularLocation>
</comment>
<comment type="similarity">
    <text evidence="5">Belongs to the methyl-accepting chemotaxis (MCP) protein family.</text>
</comment>
<dbReference type="Gene3D" id="1.10.287.950">
    <property type="entry name" value="Methyl-accepting chemotaxis protein"/>
    <property type="match status" value="1"/>
</dbReference>
<feature type="transmembrane region" description="Helical" evidence="8">
    <location>
        <begin position="36"/>
        <end position="60"/>
    </location>
</feature>
<dbReference type="PANTHER" id="PTHR32089:SF112">
    <property type="entry name" value="LYSOZYME-LIKE PROTEIN-RELATED"/>
    <property type="match status" value="1"/>
</dbReference>
<dbReference type="Pfam" id="PF00015">
    <property type="entry name" value="MCPsignal"/>
    <property type="match status" value="1"/>
</dbReference>
<evidence type="ECO:0000313" key="11">
    <source>
        <dbReference type="EMBL" id="SHJ56486.1"/>
    </source>
</evidence>
<dbReference type="PANTHER" id="PTHR32089">
    <property type="entry name" value="METHYL-ACCEPTING CHEMOTAXIS PROTEIN MCPB"/>
    <property type="match status" value="1"/>
</dbReference>
<gene>
    <name evidence="11" type="ORF">SAMN05443507_101206</name>
</gene>
<name>A0A1M6KBW1_9BACL</name>
<feature type="transmembrane region" description="Helical" evidence="8">
    <location>
        <begin position="212"/>
        <end position="235"/>
    </location>
</feature>
<dbReference type="Pfam" id="PF05227">
    <property type="entry name" value="CHASE3"/>
    <property type="match status" value="1"/>
</dbReference>
<dbReference type="InterPro" id="IPR004089">
    <property type="entry name" value="MCPsignal_dom"/>
</dbReference>
<dbReference type="PROSITE" id="PS50111">
    <property type="entry name" value="CHEMOTAXIS_TRANSDUC_2"/>
    <property type="match status" value="1"/>
</dbReference>
<evidence type="ECO:0000313" key="12">
    <source>
        <dbReference type="Proteomes" id="UP000184016"/>
    </source>
</evidence>